<evidence type="ECO:0008006" key="3">
    <source>
        <dbReference type="Google" id="ProtNLM"/>
    </source>
</evidence>
<gene>
    <name evidence="1" type="ORF">F3J37_23375</name>
</gene>
<comment type="caution">
    <text evidence="1">The sequence shown here is derived from an EMBL/GenBank/DDBJ whole genome shotgun (WGS) entry which is preliminary data.</text>
</comment>
<evidence type="ECO:0000313" key="2">
    <source>
        <dbReference type="Proteomes" id="UP001515780"/>
    </source>
</evidence>
<name>A0ABX0RVI5_9GAMM</name>
<accession>A0ABX0RVI5</accession>
<protein>
    <recommendedName>
        <fullName evidence="3">Fimbrial protein</fullName>
    </recommendedName>
</protein>
<dbReference type="EMBL" id="VWXC01000023">
    <property type="protein sequence ID" value="NIG21615.1"/>
    <property type="molecule type" value="Genomic_DNA"/>
</dbReference>
<dbReference type="Proteomes" id="UP001515780">
    <property type="component" value="Unassembled WGS sequence"/>
</dbReference>
<sequence>MICKRINNIPSFLMGRFNIVVFVLLNAFVFSSQSADVKITAVFEPDITKPENNSFTNTTIKGGYCTRFPGNCRGDIFAVAVPGLSAQKHFDNLSDNIVNNHQNFDVDGSTRIVKLINTKTGFETEASFRLSVFSVRTAGVPGNVQTGYSPSGGCTGIAGSGNGSQFSFAWSLPDSKINCYQRLKNGSDFSGVGTIFELSFAYILTTPKPLSLPAGKYVGVVVYTVGDEMDIDFHALSYNDNEVRITIEATVEHAFFYQFPSGSENVQLSPPNGWSSWINGGMIPQKLSKEVLFTLSSSSGFKIWMQCEHNAGAGCGLKNQATAETVPLDVKMTIPGFTSNRQPVRNMLLNTDAAGHTIDLPGQFVVDLRSKLDFVVNRPEVEKMVKAPGSNWKGAVTLIFDSEVE</sequence>
<organism evidence="1 2">
    <name type="scientific">Candidatus Pantoea communis</name>
    <dbReference type="NCBI Taxonomy" id="2608354"/>
    <lineage>
        <taxon>Bacteria</taxon>
        <taxon>Pseudomonadati</taxon>
        <taxon>Pseudomonadota</taxon>
        <taxon>Gammaproteobacteria</taxon>
        <taxon>Enterobacterales</taxon>
        <taxon>Erwiniaceae</taxon>
        <taxon>Pantoea</taxon>
    </lineage>
</organism>
<reference evidence="1 2" key="1">
    <citation type="journal article" date="2019" name="bioRxiv">
        <title>Bacteria contribute to plant secondary compound degradation in a generalist herbivore system.</title>
        <authorList>
            <person name="Francoeur C.B."/>
            <person name="Khadempour L."/>
            <person name="Moreira-Soto R.D."/>
            <person name="Gotting K."/>
            <person name="Book A.J."/>
            <person name="Pinto-Tomas A.A."/>
            <person name="Keefover-Ring K."/>
            <person name="Currie C.R."/>
        </authorList>
    </citation>
    <scope>NUCLEOTIDE SEQUENCE [LARGE SCALE GENOMIC DNA]</scope>
    <source>
        <strain evidence="1">Al-1710</strain>
    </source>
</reference>
<proteinExistence type="predicted"/>
<evidence type="ECO:0000313" key="1">
    <source>
        <dbReference type="EMBL" id="NIG21615.1"/>
    </source>
</evidence>
<keyword evidence="2" id="KW-1185">Reference proteome</keyword>